<dbReference type="InterPro" id="IPR036595">
    <property type="entry name" value="A-macroglobulin_rcpt-bd_sf"/>
</dbReference>
<evidence type="ECO:0000256" key="2">
    <source>
        <dbReference type="ARBA" id="ARBA00022966"/>
    </source>
</evidence>
<dbReference type="PANTHER" id="PTHR11412">
    <property type="entry name" value="MACROGLOBULIN / COMPLEMENT"/>
    <property type="match status" value="1"/>
</dbReference>
<feature type="domain" description="Alpha-2-macroglobulin" evidence="5">
    <location>
        <begin position="831"/>
        <end position="921"/>
    </location>
</feature>
<dbReference type="GO" id="GO:0004866">
    <property type="term" value="F:endopeptidase inhibitor activity"/>
    <property type="evidence" value="ECO:0007669"/>
    <property type="project" value="InterPro"/>
</dbReference>
<dbReference type="InterPro" id="IPR050473">
    <property type="entry name" value="A2M/Complement_sys"/>
</dbReference>
<evidence type="ECO:0000313" key="7">
    <source>
        <dbReference type="Proteomes" id="UP000552864"/>
    </source>
</evidence>
<dbReference type="Pfam" id="PF07678">
    <property type="entry name" value="TED_complement"/>
    <property type="match status" value="1"/>
</dbReference>
<keyword evidence="3" id="KW-0813">Transport</keyword>
<dbReference type="SUPFAM" id="SSF56935">
    <property type="entry name" value="Porins"/>
    <property type="match status" value="1"/>
</dbReference>
<sequence length="1494" mass="165445">MKKIICCIAVYLLAMFVAHAQTNDYATYKEKIYIHTSHVFFQPGDDVFFKLYLVNAQDQRPAKLSKVAIVEVMNPAGNILKKMNYKVTDGYTEGSFTFDKADPGGVYKIRAYTTWMRNENDSTFFEKEITMQQAISPRILMQLDFPKKGYGPGDEVVADYSVRNLADQPISNYKIRYKISLAGKEFVTGKAQTNSAGKARLTFTLPNDLQTADGLLNVTIDYDAYTESISRSIPITLNKIDLQLLPEGGTLVAGISSNIAFRAVNEFGKPVDVRGAVYDNSGNNVAGFESYHAGMGQFPFTPQAGKKYTVKITSPLHISQEYAFPLFTREGVVMNFVRKDGKLYALLKSSGKQQLVLTGQTKAKTFYTQPLRLERGTQTVEIDTTLFPTGIAQFTLSRENGLPLAERLVFLNRDQTLQVNISTNKSRYLPREEVVMTVKTTDDKGIPLPSNLSLAVMDDKRWSFADDKQDHILSWLLLSSELHGKVFEPLFYFRREAPKALPALDLVMLTHGYRYFDYLPEVEGGKSLKYMPTGGYVVSGTIRDNEGHPVKASVFLIQMSNQGKARQMNTGEDGTFFFSDLEGQVGYYLAAKPLHSKQPVTIVIEQSGNDENAIRTRKMLEHGDNPFVAPLKLASPQRPASVAELKKVTKTREWEALNDDKKLDEVIVVGYGVQRKEMNVTIKPVNNAVDALEGRVAGIVVNRQFNTGAAPEIQVRGARGLTGNGQPLFIVDGVPMTALDANLNPNNITSIEVIKDATATAIYGTKGANGVIIINTKNGDWERIKVGLHKRNYYSLRYIGDNVDAYTVARRFYAPHYANTETDERTDFRETIYWNPVVQTDKEGVATLRFYNSDAATTFRAIAEGIAWNGKPGHTETTWSARNALQADAKIPPYLTVGDRARIPLVLKNNSGATKVFDISIAVPEGISTGLFTSQVTLEADSSRQVLIPLEAITSVAGIVKFTVKGAGEKEVLSLPITVAQKGFPVTQTFSGDQSAHHAFSITRPLAGSMHAQLKVFSSVEGQLLDGIESMLQEPHGCFEQTSSATYPNILILKYLRESGKSSPEVEAKAMQYLETGYKRLVSYETADHGFEWFGNTPAHEALTAYGLLEFTDMQAFINVDKDMLARTKDFLLSRRDGAGGFKLSRRGLDRFAAVPDAIANLYIVYALTQAGIGKEIQLEYATAVKKALASGDPYQMALMALAASNMKNNADYDYLMEQLQGLYEKGHFQATTTVVNSRDASLRVETWALYAMALARQQSPKIGMIADVISRILSEKTYYGYGATQATVLALQAIVDYIKIKGTAESAGSLNFEVNGHALAVDSNVVALMKTGDNIFNVRYSNPKGGLPYNLQLSYFTLQPPGNPEAPLRLATSLSDTVAKIGATVRMTISVENRENVLQPMSLAKIGIPAGLSLQPWQLKELTDKKEIAYYEIFDNYLVLYWMGYAPNETKTVQLDLKADVPGNYQAKASNCYLYYTPEHKHWQEGAQITIQP</sequence>
<feature type="chain" id="PRO_5032525119" evidence="4">
    <location>
        <begin position="21"/>
        <end position="1494"/>
    </location>
</feature>
<keyword evidence="7" id="KW-1185">Reference proteome</keyword>
<organism evidence="6 7">
    <name type="scientific">Chitinophaga eiseniae</name>
    <dbReference type="NCBI Taxonomy" id="634771"/>
    <lineage>
        <taxon>Bacteria</taxon>
        <taxon>Pseudomonadati</taxon>
        <taxon>Bacteroidota</taxon>
        <taxon>Chitinophagia</taxon>
        <taxon>Chitinophagales</taxon>
        <taxon>Chitinophagaceae</taxon>
        <taxon>Chitinophaga</taxon>
    </lineage>
</organism>
<keyword evidence="2" id="KW-0882">Thioester bond</keyword>
<evidence type="ECO:0000259" key="5">
    <source>
        <dbReference type="SMART" id="SM01360"/>
    </source>
</evidence>
<dbReference type="SUPFAM" id="SSF48239">
    <property type="entry name" value="Terpenoid cyclases/Protein prenyltransferases"/>
    <property type="match status" value="1"/>
</dbReference>
<evidence type="ECO:0000313" key="6">
    <source>
        <dbReference type="EMBL" id="NLR77902.1"/>
    </source>
</evidence>
<dbReference type="NCBIfam" id="TIGR04057">
    <property type="entry name" value="SusC_RagA_signa"/>
    <property type="match status" value="1"/>
</dbReference>
<keyword evidence="1 4" id="KW-0732">Signal</keyword>
<feature type="signal peptide" evidence="4">
    <location>
        <begin position="1"/>
        <end position="20"/>
    </location>
</feature>
<dbReference type="SMART" id="SM01360">
    <property type="entry name" value="A2M"/>
    <property type="match status" value="1"/>
</dbReference>
<keyword evidence="3" id="KW-1134">Transmembrane beta strand</keyword>
<keyword evidence="3" id="KW-0472">Membrane</keyword>
<reference evidence="6 7" key="1">
    <citation type="submission" date="2020-04" db="EMBL/GenBank/DDBJ databases">
        <authorList>
            <person name="Yin C."/>
        </authorList>
    </citation>
    <scope>NUCLEOTIDE SEQUENCE [LARGE SCALE GENOMIC DNA]</scope>
    <source>
        <strain evidence="6 7">Ak56</strain>
    </source>
</reference>
<dbReference type="EMBL" id="JABAHZ010000001">
    <property type="protein sequence ID" value="NLR77902.1"/>
    <property type="molecule type" value="Genomic_DNA"/>
</dbReference>
<dbReference type="CDD" id="cd02891">
    <property type="entry name" value="A2M_like"/>
    <property type="match status" value="1"/>
</dbReference>
<dbReference type="InterPro" id="IPR039426">
    <property type="entry name" value="TonB-dep_rcpt-like"/>
</dbReference>
<dbReference type="RefSeq" id="WP_168737265.1">
    <property type="nucleotide sequence ID" value="NZ_JABAHZ010000001.1"/>
</dbReference>
<keyword evidence="6" id="KW-0675">Receptor</keyword>
<dbReference type="InterPro" id="IPR001599">
    <property type="entry name" value="Macroglobln_a2"/>
</dbReference>
<evidence type="ECO:0000256" key="1">
    <source>
        <dbReference type="ARBA" id="ARBA00022729"/>
    </source>
</evidence>
<keyword evidence="3" id="KW-0998">Cell outer membrane</keyword>
<proteinExistence type="inferred from homology"/>
<dbReference type="Gene3D" id="1.50.10.20">
    <property type="match status" value="1"/>
</dbReference>
<dbReference type="GO" id="GO:0005615">
    <property type="term" value="C:extracellular space"/>
    <property type="evidence" value="ECO:0007669"/>
    <property type="project" value="InterPro"/>
</dbReference>
<dbReference type="PANTHER" id="PTHR11412:SF136">
    <property type="entry name" value="CD109 ANTIGEN"/>
    <property type="match status" value="1"/>
</dbReference>
<dbReference type="InterPro" id="IPR047565">
    <property type="entry name" value="Alpha-macroglob_thiol-ester_cl"/>
</dbReference>
<dbReference type="Gene3D" id="2.170.130.10">
    <property type="entry name" value="TonB-dependent receptor, plug domain"/>
    <property type="match status" value="1"/>
</dbReference>
<comment type="caution">
    <text evidence="6">The sequence shown here is derived from an EMBL/GenBank/DDBJ whole genome shotgun (WGS) entry which is preliminary data.</text>
</comment>
<dbReference type="InterPro" id="IPR023997">
    <property type="entry name" value="TonB-dep_OMP_SusC/RagA_CS"/>
</dbReference>
<gene>
    <name evidence="6" type="ORF">HGH91_04660</name>
</gene>
<dbReference type="InterPro" id="IPR011626">
    <property type="entry name" value="Alpha-macroglobulin_TED"/>
</dbReference>
<dbReference type="GO" id="GO:0009279">
    <property type="term" value="C:cell outer membrane"/>
    <property type="evidence" value="ECO:0007669"/>
    <property type="project" value="UniProtKB-SubCell"/>
</dbReference>
<dbReference type="SMART" id="SM01419">
    <property type="entry name" value="Thiol-ester_cl"/>
    <property type="match status" value="1"/>
</dbReference>
<evidence type="ECO:0000256" key="4">
    <source>
        <dbReference type="SAM" id="SignalP"/>
    </source>
</evidence>
<accession>A0A847SPE3</accession>
<comment type="similarity">
    <text evidence="3">Belongs to the TonB-dependent receptor family.</text>
</comment>
<dbReference type="Gene3D" id="2.60.40.690">
    <property type="entry name" value="Alpha-macroglobulin, receptor-binding domain"/>
    <property type="match status" value="1"/>
</dbReference>
<dbReference type="InterPro" id="IPR008930">
    <property type="entry name" value="Terpenoid_cyclase/PrenylTrfase"/>
</dbReference>
<evidence type="ECO:0000256" key="3">
    <source>
        <dbReference type="PROSITE-ProRule" id="PRU01360"/>
    </source>
</evidence>
<keyword evidence="3" id="KW-0812">Transmembrane</keyword>
<dbReference type="Pfam" id="PF00207">
    <property type="entry name" value="A2M"/>
    <property type="match status" value="1"/>
</dbReference>
<name>A0A847SPE3_9BACT</name>
<comment type="subcellular location">
    <subcellularLocation>
        <location evidence="3">Cell outer membrane</location>
        <topology evidence="3">Multi-pass membrane protein</topology>
    </subcellularLocation>
</comment>
<protein>
    <submittedName>
        <fullName evidence="6">TonB-dependent receptor plug domain-containing protein</fullName>
    </submittedName>
</protein>
<dbReference type="Pfam" id="PF07715">
    <property type="entry name" value="Plug"/>
    <property type="match status" value="1"/>
</dbReference>
<dbReference type="PROSITE" id="PS52016">
    <property type="entry name" value="TONB_DEPENDENT_REC_3"/>
    <property type="match status" value="1"/>
</dbReference>
<dbReference type="InterPro" id="IPR012910">
    <property type="entry name" value="Plug_dom"/>
</dbReference>
<dbReference type="Gene3D" id="2.60.40.1930">
    <property type="match status" value="1"/>
</dbReference>
<dbReference type="InterPro" id="IPR037066">
    <property type="entry name" value="Plug_dom_sf"/>
</dbReference>
<dbReference type="Proteomes" id="UP000552864">
    <property type="component" value="Unassembled WGS sequence"/>
</dbReference>